<keyword evidence="5" id="KW-1185">Reference proteome</keyword>
<dbReference type="InterPro" id="IPR001647">
    <property type="entry name" value="HTH_TetR"/>
</dbReference>
<evidence type="ECO:0000256" key="1">
    <source>
        <dbReference type="ARBA" id="ARBA00023125"/>
    </source>
</evidence>
<dbReference type="InterPro" id="IPR050109">
    <property type="entry name" value="HTH-type_TetR-like_transc_reg"/>
</dbReference>
<protein>
    <submittedName>
        <fullName evidence="4">TetR family transcriptional regulator</fullName>
    </submittedName>
</protein>
<dbReference type="PROSITE" id="PS50977">
    <property type="entry name" value="HTH_TETR_2"/>
    <property type="match status" value="1"/>
</dbReference>
<accession>A0ABX0YEI0</accession>
<evidence type="ECO:0000313" key="4">
    <source>
        <dbReference type="EMBL" id="NJP01800.1"/>
    </source>
</evidence>
<dbReference type="EMBL" id="JAAVJI010000007">
    <property type="protein sequence ID" value="NJP01800.1"/>
    <property type="molecule type" value="Genomic_DNA"/>
</dbReference>
<dbReference type="Pfam" id="PF00440">
    <property type="entry name" value="TetR_N"/>
    <property type="match status" value="1"/>
</dbReference>
<comment type="caution">
    <text evidence="4">The sequence shown here is derived from an EMBL/GenBank/DDBJ whole genome shotgun (WGS) entry which is preliminary data.</text>
</comment>
<organism evidence="4 5">
    <name type="scientific">Pseudomonas quercus</name>
    <dbReference type="NCBI Taxonomy" id="2722792"/>
    <lineage>
        <taxon>Bacteria</taxon>
        <taxon>Pseudomonadati</taxon>
        <taxon>Pseudomonadota</taxon>
        <taxon>Gammaproteobacteria</taxon>
        <taxon>Pseudomonadales</taxon>
        <taxon>Pseudomonadaceae</taxon>
        <taxon>Pseudomonas</taxon>
    </lineage>
</organism>
<proteinExistence type="predicted"/>
<reference evidence="4 5" key="1">
    <citation type="submission" date="2020-03" db="EMBL/GenBank/DDBJ databases">
        <authorList>
            <person name="Wang L."/>
            <person name="He N."/>
            <person name="Li Y."/>
            <person name="Fang Y."/>
            <person name="Zhang F."/>
        </authorList>
    </citation>
    <scope>NUCLEOTIDE SEQUENCE [LARGE SCALE GENOMIC DNA]</scope>
    <source>
        <strain evidence="5">hsmgli-8</strain>
    </source>
</reference>
<dbReference type="Proteomes" id="UP000746535">
    <property type="component" value="Unassembled WGS sequence"/>
</dbReference>
<feature type="domain" description="HTH tetR-type" evidence="3">
    <location>
        <begin position="55"/>
        <end position="115"/>
    </location>
</feature>
<evidence type="ECO:0000259" key="3">
    <source>
        <dbReference type="PROSITE" id="PS50977"/>
    </source>
</evidence>
<dbReference type="PANTHER" id="PTHR30055:SF231">
    <property type="entry name" value="TRANSCRIPTIONAL REGULATORY PROTEIN (PROBABLY DEOR-FAMILY)-RELATED"/>
    <property type="match status" value="1"/>
</dbReference>
<keyword evidence="1 2" id="KW-0238">DNA-binding</keyword>
<sequence length="259" mass="28047">MAASVQRAAGGLGCVNVKGSNVEPATVATGAAGVASAVANSVQYEGRKPARQGSEQRRQAILDAAMRIVVRDGVRGVRHRAVATEAGVPLSATTYYFKDIEDLLADSFARYVERSAAHMAKLWSSSEEMLRQLLAATDSTPEARGRLADAIARMTADYVRKQLNTRRDYLMAEQAFRQEALLTPRLAGLVLSHQQILHEGACQMLRVLGSRCPEQDAQVLTALIGQMEYQALLAPASAKHGNEMLDILTRYMHLVLAAA</sequence>
<gene>
    <name evidence="4" type="ORF">HBH25_13175</name>
</gene>
<dbReference type="PANTHER" id="PTHR30055">
    <property type="entry name" value="HTH-TYPE TRANSCRIPTIONAL REGULATOR RUTR"/>
    <property type="match status" value="1"/>
</dbReference>
<name>A0ABX0YEI0_9PSED</name>
<evidence type="ECO:0000313" key="5">
    <source>
        <dbReference type="Proteomes" id="UP000746535"/>
    </source>
</evidence>
<dbReference type="SUPFAM" id="SSF46689">
    <property type="entry name" value="Homeodomain-like"/>
    <property type="match status" value="1"/>
</dbReference>
<feature type="DNA-binding region" description="H-T-H motif" evidence="2">
    <location>
        <begin position="78"/>
        <end position="97"/>
    </location>
</feature>
<evidence type="ECO:0000256" key="2">
    <source>
        <dbReference type="PROSITE-ProRule" id="PRU00335"/>
    </source>
</evidence>
<dbReference type="InterPro" id="IPR009057">
    <property type="entry name" value="Homeodomain-like_sf"/>
</dbReference>
<dbReference type="Gene3D" id="1.10.357.10">
    <property type="entry name" value="Tetracycline Repressor, domain 2"/>
    <property type="match status" value="1"/>
</dbReference>